<dbReference type="Proteomes" id="UP001601992">
    <property type="component" value="Unassembled WGS sequence"/>
</dbReference>
<keyword evidence="2" id="KW-1185">Reference proteome</keyword>
<organism evidence="1 2">
    <name type="scientific">Nocardia jiangxiensis</name>
    <dbReference type="NCBI Taxonomy" id="282685"/>
    <lineage>
        <taxon>Bacteria</taxon>
        <taxon>Bacillati</taxon>
        <taxon>Actinomycetota</taxon>
        <taxon>Actinomycetes</taxon>
        <taxon>Mycobacteriales</taxon>
        <taxon>Nocardiaceae</taxon>
        <taxon>Nocardia</taxon>
    </lineage>
</organism>
<gene>
    <name evidence="1" type="ORF">ACFYXQ_06740</name>
</gene>
<protein>
    <submittedName>
        <fullName evidence="1">Uncharacterized protein</fullName>
    </submittedName>
</protein>
<proteinExistence type="predicted"/>
<comment type="caution">
    <text evidence="1">The sequence shown here is derived from an EMBL/GenBank/DDBJ whole genome shotgun (WGS) entry which is preliminary data.</text>
</comment>
<sequence>MNTTVNNLYRRVLQPTAKAVAERAGVATRPAFHYFADVESLYSHAAETQARRHPWVAMATAT</sequence>
<accession>A0ABW6RVC0</accession>
<evidence type="ECO:0000313" key="1">
    <source>
        <dbReference type="EMBL" id="MFF3567464.1"/>
    </source>
</evidence>
<name>A0ABW6RVC0_9NOCA</name>
<evidence type="ECO:0000313" key="2">
    <source>
        <dbReference type="Proteomes" id="UP001601992"/>
    </source>
</evidence>
<dbReference type="EMBL" id="JBIAQY010000002">
    <property type="protein sequence ID" value="MFF3567464.1"/>
    <property type="molecule type" value="Genomic_DNA"/>
</dbReference>
<dbReference type="InterPro" id="IPR009057">
    <property type="entry name" value="Homeodomain-like_sf"/>
</dbReference>
<dbReference type="SUPFAM" id="SSF46689">
    <property type="entry name" value="Homeodomain-like"/>
    <property type="match status" value="1"/>
</dbReference>
<dbReference type="RefSeq" id="WP_157186358.1">
    <property type="nucleotide sequence ID" value="NZ_JBIAQY010000002.1"/>
</dbReference>
<reference evidence="1 2" key="1">
    <citation type="submission" date="2024-10" db="EMBL/GenBank/DDBJ databases">
        <title>The Natural Products Discovery Center: Release of the First 8490 Sequenced Strains for Exploring Actinobacteria Biosynthetic Diversity.</title>
        <authorList>
            <person name="Kalkreuter E."/>
            <person name="Kautsar S.A."/>
            <person name="Yang D."/>
            <person name="Bader C.D."/>
            <person name="Teijaro C.N."/>
            <person name="Fluegel L."/>
            <person name="Davis C.M."/>
            <person name="Simpson J.R."/>
            <person name="Lauterbach L."/>
            <person name="Steele A.D."/>
            <person name="Gui C."/>
            <person name="Meng S."/>
            <person name="Li G."/>
            <person name="Viehrig K."/>
            <person name="Ye F."/>
            <person name="Su P."/>
            <person name="Kiefer A.F."/>
            <person name="Nichols A."/>
            <person name="Cepeda A.J."/>
            <person name="Yan W."/>
            <person name="Fan B."/>
            <person name="Jiang Y."/>
            <person name="Adhikari A."/>
            <person name="Zheng C.-J."/>
            <person name="Schuster L."/>
            <person name="Cowan T.M."/>
            <person name="Smanski M.J."/>
            <person name="Chevrette M.G."/>
            <person name="De Carvalho L.P.S."/>
            <person name="Shen B."/>
        </authorList>
    </citation>
    <scope>NUCLEOTIDE SEQUENCE [LARGE SCALE GENOMIC DNA]</scope>
    <source>
        <strain evidence="1 2">NPDC002593</strain>
    </source>
</reference>